<dbReference type="GO" id="GO:0017000">
    <property type="term" value="P:antibiotic biosynthetic process"/>
    <property type="evidence" value="ECO:0007669"/>
    <property type="project" value="UniProtKB-KW"/>
</dbReference>
<evidence type="ECO:0000256" key="3">
    <source>
        <dbReference type="ARBA" id="ARBA00022723"/>
    </source>
</evidence>
<dbReference type="AlphaFoldDB" id="A0A0L8KPW5"/>
<comment type="cofactor">
    <cofactor evidence="1">
        <name>Fe(2+)</name>
        <dbReference type="ChEBI" id="CHEBI:29033"/>
    </cofactor>
</comment>
<evidence type="ECO:0000256" key="5">
    <source>
        <dbReference type="ARBA" id="ARBA00023004"/>
    </source>
</evidence>
<dbReference type="SUPFAM" id="SSF51197">
    <property type="entry name" value="Clavaminate synthase-like"/>
    <property type="match status" value="1"/>
</dbReference>
<dbReference type="Pfam" id="PF02668">
    <property type="entry name" value="TauD"/>
    <property type="match status" value="1"/>
</dbReference>
<evidence type="ECO:0000256" key="7">
    <source>
        <dbReference type="PIRSR" id="PIRSR019543-2"/>
    </source>
</evidence>
<dbReference type="PIRSF" id="PIRSF019543">
    <property type="entry name" value="Clavaminate_syn"/>
    <property type="match status" value="1"/>
</dbReference>
<evidence type="ECO:0000256" key="6">
    <source>
        <dbReference type="ARBA" id="ARBA00023194"/>
    </source>
</evidence>
<proteinExistence type="inferred from homology"/>
<dbReference type="OrthoDB" id="3872700at2"/>
<evidence type="ECO:0000256" key="2">
    <source>
        <dbReference type="ARBA" id="ARBA00008425"/>
    </source>
</evidence>
<dbReference type="PANTHER" id="PTHR10696:SF56">
    <property type="entry name" value="TAUD_TFDA-LIKE DOMAIN-CONTAINING PROTEIN"/>
    <property type="match status" value="1"/>
</dbReference>
<name>A0A0L8KPW5_STRVR</name>
<dbReference type="PANTHER" id="PTHR10696">
    <property type="entry name" value="GAMMA-BUTYROBETAINE HYDROXYLASE-RELATED"/>
    <property type="match status" value="1"/>
</dbReference>
<sequence length="325" mass="36181">MAILDVTEHQDLLLSLTSRLPAVPRQDLYGFLDAAHKLAQELPYEVSDTLDAFNQVGNEDGYLLLRGLPVEPEDELPTTPTSTPAPVERGRLNMEAFLAIIGRRLGLHTGYAELRSGTVYHDVYPSPGAHHLSSETSETLLEFHTEMAYHTLQPNYVLLACSRADHERKAQTLVGSIRKALRLLDKETIDRLYDAKQPCEVDVAFRGGIEDPGAIAKVKPLYGPQDDPLLGYDRELLKPHEGADAEAVAKLSQALDDVTEGVFLTPGDLLIIDNFRTTHARTPFSPRWDGKDRWLHRVYIRTNSQGQLPTGGERAGDVITFTPRR</sequence>
<dbReference type="GO" id="GO:0016491">
    <property type="term" value="F:oxidoreductase activity"/>
    <property type="evidence" value="ECO:0007669"/>
    <property type="project" value="UniProtKB-KW"/>
</dbReference>
<dbReference type="Gene3D" id="3.60.130.10">
    <property type="entry name" value="Clavaminate synthase-like"/>
    <property type="match status" value="1"/>
</dbReference>
<organism evidence="9 10">
    <name type="scientific">Streptomyces viridochromogenes</name>
    <dbReference type="NCBI Taxonomy" id="1938"/>
    <lineage>
        <taxon>Bacteria</taxon>
        <taxon>Bacillati</taxon>
        <taxon>Actinomycetota</taxon>
        <taxon>Actinomycetes</taxon>
        <taxon>Kitasatosporales</taxon>
        <taxon>Streptomycetaceae</taxon>
        <taxon>Streptomyces</taxon>
    </lineage>
</organism>
<accession>A0A0L8KPW5</accession>
<gene>
    <name evidence="9" type="ORF">ADK34_14980</name>
</gene>
<protein>
    <submittedName>
        <fullName evidence="9">Clavaminate synthase</fullName>
    </submittedName>
</protein>
<evidence type="ECO:0000313" key="9">
    <source>
        <dbReference type="EMBL" id="KOG27910.1"/>
    </source>
</evidence>
<dbReference type="InterPro" id="IPR003819">
    <property type="entry name" value="TauD/TfdA-like"/>
</dbReference>
<evidence type="ECO:0000313" key="10">
    <source>
        <dbReference type="Proteomes" id="UP000037023"/>
    </source>
</evidence>
<keyword evidence="6" id="KW-0045">Antibiotic biosynthesis</keyword>
<comment type="caution">
    <text evidence="9">The sequence shown here is derived from an EMBL/GenBank/DDBJ whole genome shotgun (WGS) entry which is preliminary data.</text>
</comment>
<feature type="binding site" evidence="7">
    <location>
        <position position="279"/>
    </location>
    <ligand>
        <name>Fe cation</name>
        <dbReference type="ChEBI" id="CHEBI:24875"/>
    </ligand>
</feature>
<evidence type="ECO:0000256" key="4">
    <source>
        <dbReference type="ARBA" id="ARBA00023002"/>
    </source>
</evidence>
<reference evidence="9 10" key="1">
    <citation type="submission" date="2015-06" db="EMBL/GenBank/DDBJ databases">
        <authorList>
            <person name="Hoefler B.C."/>
            <person name="Straight P.D."/>
        </authorList>
    </citation>
    <scope>NUCLEOTIDE SEQUENCE [LARGE SCALE GENOMIC DNA]</scope>
    <source>
        <strain evidence="9 10">NRRL 3427</strain>
    </source>
</reference>
<keyword evidence="4" id="KW-0560">Oxidoreductase</keyword>
<dbReference type="InterPro" id="IPR053503">
    <property type="entry name" value="Clavaminate_Synthase"/>
</dbReference>
<dbReference type="RefSeq" id="WP_033201690.1">
    <property type="nucleotide sequence ID" value="NZ_LGUP01000120.1"/>
</dbReference>
<dbReference type="PATRIC" id="fig|1938.6.peg.3231"/>
<dbReference type="InterPro" id="IPR042098">
    <property type="entry name" value="TauD-like_sf"/>
</dbReference>
<keyword evidence="3 7" id="KW-0479">Metal-binding</keyword>
<comment type="similarity">
    <text evidence="2">Belongs to the clavaminate synthase family.</text>
</comment>
<dbReference type="EMBL" id="LGUP01000120">
    <property type="protein sequence ID" value="KOG27910.1"/>
    <property type="molecule type" value="Genomic_DNA"/>
</dbReference>
<dbReference type="Proteomes" id="UP000037023">
    <property type="component" value="Unassembled WGS sequence"/>
</dbReference>
<feature type="binding site" evidence="7">
    <location>
        <position position="146"/>
    </location>
    <ligand>
        <name>Fe cation</name>
        <dbReference type="ChEBI" id="CHEBI:24875"/>
    </ligand>
</feature>
<dbReference type="NCBIfam" id="NF043003">
    <property type="entry name" value="ClavSyn_CS1"/>
    <property type="match status" value="1"/>
</dbReference>
<feature type="domain" description="TauD/TfdA-like" evidence="8">
    <location>
        <begin position="47"/>
        <end position="299"/>
    </location>
</feature>
<dbReference type="InterPro" id="IPR014503">
    <property type="entry name" value="Clavaminate_syn-like"/>
</dbReference>
<keyword evidence="5 7" id="KW-0408">Iron</keyword>
<dbReference type="GO" id="GO:0005506">
    <property type="term" value="F:iron ion binding"/>
    <property type="evidence" value="ECO:0007669"/>
    <property type="project" value="InterPro"/>
</dbReference>
<evidence type="ECO:0000259" key="8">
    <source>
        <dbReference type="Pfam" id="PF02668"/>
    </source>
</evidence>
<dbReference type="InterPro" id="IPR050411">
    <property type="entry name" value="AlphaKG_dependent_hydroxylases"/>
</dbReference>
<feature type="binding site" evidence="7">
    <location>
        <position position="144"/>
    </location>
    <ligand>
        <name>Fe cation</name>
        <dbReference type="ChEBI" id="CHEBI:24875"/>
    </ligand>
</feature>
<evidence type="ECO:0000256" key="1">
    <source>
        <dbReference type="ARBA" id="ARBA00001954"/>
    </source>
</evidence>